<dbReference type="RefSeq" id="YP_010797203.1">
    <property type="nucleotide sequence ID" value="NC_076132.1"/>
</dbReference>
<dbReference type="GeneID" id="80534913"/>
<dbReference type="Proteomes" id="UP000681415">
    <property type="component" value="Segment"/>
</dbReference>
<sequence length="1066" mass="121107">MLESFGANHLLVFQRGKLLTPRVRTFRSDEMVYLPQIFHPAELNQVQPLKKTLAMQLLLYSKSLKTVTLTDIIAKIRQLIQTKELANYDPDEILHMANYFYFTSQAPALNTYDDILSLDIFERLTLPLKSRIVALYEKLTGASAFRQLLQALQWRTMTYSIEVEHFYEGIYPEQWPVDEREYSDSDEEDGESRPNRKEEINDLSPPSPIPASTSNAASSSNNPNPQTGSVKLPWQEHLHILNKHGFRGTELQRYCNGLISPILEVRDLPVHVFNAHERMPPALLNRLKTLGREPVRVPILSSRAAPYASDIKNNRVGAYYRKLSQAWRDKLSLDCENGDITIPMSVIHGAGGSGKSQFLQEWMTTLKRDHKDVVVVLPTTELRADWVRKVPTIDNRVFKTFEKALERSYGTIVIFDDYGKLPAGYIETFLFAHRGFQLAILTGDSCQAVHHEPNHQASSYTTIPAVEHFGAYSRFYLNATHRNRKDLANALNVYSEKEGVTNIRHSSSIFEGTPVLCPTTIKQTALRELGHKSLTYSSCQGLTAPNIQILLDSSTPQSSNRVMYTALSRATDAITFVSTAKCSNDMWDKLSATPYLKTFIERIKEEPAASSSVPEIEELEPQIPTHFPSTNNSFTLEDLVEELPEKHQREMFSPSFGYSNAIQTQDKVVQLFQHQQAKDDTLLWATIDARLTIGTAESNLKEMFMKKDIGDILFLNYQQAMQLPKERIPFNIDLWRACQEEVSSTYLSKPIGQLVNSAMRQSPDFPTNKISLFLKSQWVKKTDKLGCLVVKPGQTIASFMQQTVMTYGVMARYMRRMRQAFQPDNILINCEISPRGLNDFVLEKWDFHRDSHENDFTAFDQSQGGAMLQFELIKAKHHCIPEDIIEGYRQVKLNAHIFLGTLSIMRLTGEGPTFDANTECSIAYHHTRFHVPAGSAQLYAGDDMAQDSTPTEKASFSLLKEKLKLTSKTIRRKQKVGDFASFCGWRITPLGVVKDPLKLLAGLELAERLGKVQDTALAYAFDAHHAYKHGDRLHEIFTEKEADYHQALVRKLHLHHQADALIRGPT</sequence>
<dbReference type="EC" id="3.6.4.13" evidence="2"/>
<dbReference type="Pfam" id="PF01660">
    <property type="entry name" value="Vmethyltransf"/>
    <property type="match status" value="1"/>
</dbReference>
<dbReference type="PROSITE" id="PS51657">
    <property type="entry name" value="PSRV_HELICASE"/>
    <property type="match status" value="1"/>
</dbReference>
<keyword evidence="4" id="KW-0696">RNA-directed RNA polymerase</keyword>
<evidence type="ECO:0000259" key="12">
    <source>
        <dbReference type="PROSITE" id="PS51657"/>
    </source>
</evidence>
<evidence type="ECO:0000256" key="10">
    <source>
        <dbReference type="ARBA" id="ARBA00025585"/>
    </source>
</evidence>
<proteinExistence type="predicted"/>
<dbReference type="GO" id="GO:0016787">
    <property type="term" value="F:hydrolase activity"/>
    <property type="evidence" value="ECO:0007669"/>
    <property type="project" value="UniProtKB-KW"/>
</dbReference>
<evidence type="ECO:0000256" key="1">
    <source>
        <dbReference type="ARBA" id="ARBA00012494"/>
    </source>
</evidence>
<name>V9PRG0_9VIRU</name>
<dbReference type="GO" id="GO:0016556">
    <property type="term" value="P:mRNA modification"/>
    <property type="evidence" value="ECO:0007669"/>
    <property type="project" value="InterPro"/>
</dbReference>
<evidence type="ECO:0000313" key="14">
    <source>
        <dbReference type="Proteomes" id="UP000681415"/>
    </source>
</evidence>
<dbReference type="GO" id="GO:0003723">
    <property type="term" value="F:RNA binding"/>
    <property type="evidence" value="ECO:0007669"/>
    <property type="project" value="InterPro"/>
</dbReference>
<organism evidence="13 14">
    <name type="scientific">Cassava Colombian symptomless virus</name>
    <dbReference type="NCBI Taxonomy" id="2843917"/>
    <lineage>
        <taxon>Viruses</taxon>
        <taxon>Riboviria</taxon>
        <taxon>Orthornavirae</taxon>
        <taxon>Kitrinoviricota</taxon>
        <taxon>Alsuviricetes</taxon>
        <taxon>Tymovirales</taxon>
        <taxon>Alphaflexiviridae</taxon>
        <taxon>Potexvirus</taxon>
        <taxon>Potexvirus colombiense</taxon>
    </lineage>
</organism>
<keyword evidence="8" id="KW-0378">Hydrolase</keyword>
<dbReference type="Pfam" id="PF00978">
    <property type="entry name" value="RdRP_2"/>
    <property type="match status" value="1"/>
</dbReference>
<dbReference type="GO" id="GO:0003968">
    <property type="term" value="F:RNA-directed RNA polymerase activity"/>
    <property type="evidence" value="ECO:0007669"/>
    <property type="project" value="UniProtKB-KW"/>
</dbReference>
<evidence type="ECO:0000256" key="2">
    <source>
        <dbReference type="ARBA" id="ARBA00012552"/>
    </source>
</evidence>
<evidence type="ECO:0000256" key="8">
    <source>
        <dbReference type="ARBA" id="ARBA00022801"/>
    </source>
</evidence>
<evidence type="ECO:0000256" key="7">
    <source>
        <dbReference type="ARBA" id="ARBA00022741"/>
    </source>
</evidence>
<evidence type="ECO:0000256" key="6">
    <source>
        <dbReference type="ARBA" id="ARBA00022695"/>
    </source>
</evidence>
<dbReference type="EMBL" id="KC505252">
    <property type="protein sequence ID" value="AHA91819.1"/>
    <property type="molecule type" value="Genomic_RNA"/>
</dbReference>
<dbReference type="SUPFAM" id="SSF52540">
    <property type="entry name" value="P-loop containing nucleoside triphosphate hydrolases"/>
    <property type="match status" value="2"/>
</dbReference>
<evidence type="ECO:0000256" key="5">
    <source>
        <dbReference type="ARBA" id="ARBA00022679"/>
    </source>
</evidence>
<keyword evidence="5" id="KW-0808">Transferase</keyword>
<evidence type="ECO:0000313" key="13">
    <source>
        <dbReference type="EMBL" id="AHA91819.1"/>
    </source>
</evidence>
<dbReference type="SUPFAM" id="SSF56672">
    <property type="entry name" value="DNA/RNA polymerases"/>
    <property type="match status" value="1"/>
</dbReference>
<protein>
    <recommendedName>
        <fullName evidence="3">RNA replication protein</fullName>
        <ecNumber evidence="1">2.7.7.48</ecNumber>
        <ecNumber evidence="2">3.6.4.13</ecNumber>
    </recommendedName>
</protein>
<feature type="region of interest" description="Disordered" evidence="11">
    <location>
        <begin position="177"/>
        <end position="230"/>
    </location>
</feature>
<dbReference type="GO" id="GO:0006396">
    <property type="term" value="P:RNA processing"/>
    <property type="evidence" value="ECO:0007669"/>
    <property type="project" value="InterPro"/>
</dbReference>
<dbReference type="InterPro" id="IPR001788">
    <property type="entry name" value="RNA-dep_RNA_pol_alsuvir"/>
</dbReference>
<accession>V9PRG0</accession>
<dbReference type="EC" id="2.7.7.48" evidence="1"/>
<evidence type="ECO:0000256" key="9">
    <source>
        <dbReference type="ARBA" id="ARBA00022840"/>
    </source>
</evidence>
<dbReference type="InterPro" id="IPR027417">
    <property type="entry name" value="P-loop_NTPase"/>
</dbReference>
<evidence type="ECO:0000256" key="11">
    <source>
        <dbReference type="SAM" id="MobiDB-lite"/>
    </source>
</evidence>
<comment type="function">
    <text evidence="10">RNA replication. The central part of this protein possibly functions as an ATP-binding helicase.</text>
</comment>
<keyword evidence="6" id="KW-0548">Nucleotidyltransferase</keyword>
<evidence type="ECO:0000256" key="4">
    <source>
        <dbReference type="ARBA" id="ARBA00022484"/>
    </source>
</evidence>
<dbReference type="GO" id="GO:0005524">
    <property type="term" value="F:ATP binding"/>
    <property type="evidence" value="ECO:0007669"/>
    <property type="project" value="UniProtKB-KW"/>
</dbReference>
<dbReference type="Pfam" id="PF01443">
    <property type="entry name" value="Viral_helicase1"/>
    <property type="match status" value="1"/>
</dbReference>
<keyword evidence="7" id="KW-0547">Nucleotide-binding</keyword>
<keyword evidence="9" id="KW-0067">ATP-binding</keyword>
<dbReference type="CDD" id="cd23246">
    <property type="entry name" value="Alphaflexiviridae_RdRp"/>
    <property type="match status" value="1"/>
</dbReference>
<reference evidence="13 14" key="1">
    <citation type="journal article" date="2014" name="Virus Res.">
        <title>Unraveling complex viral infections in cassava (Manihot esculenta Crantz) from Colombia.</title>
        <authorList>
            <person name="Carvajal-Yepes M."/>
            <person name="Olaya C."/>
            <person name="Lozano I."/>
            <person name="Cuervo M."/>
            <person name="Castano M."/>
            <person name="Cuellar W.J."/>
        </authorList>
    </citation>
    <scope>NUCLEOTIDE SEQUENCE [LARGE SCALE GENOMIC DNA]</scope>
    <source>
        <strain evidence="13">CM5460-10</strain>
    </source>
</reference>
<evidence type="ECO:0000256" key="3">
    <source>
        <dbReference type="ARBA" id="ARBA00018318"/>
    </source>
</evidence>
<keyword evidence="14" id="KW-1185">Reference proteome</keyword>
<dbReference type="GO" id="GO:0006351">
    <property type="term" value="P:DNA-templated transcription"/>
    <property type="evidence" value="ECO:0007669"/>
    <property type="project" value="InterPro"/>
</dbReference>
<dbReference type="GO" id="GO:0008174">
    <property type="term" value="F:mRNA methyltransferase activity"/>
    <property type="evidence" value="ECO:0007669"/>
    <property type="project" value="InterPro"/>
</dbReference>
<feature type="compositionally biased region" description="Basic and acidic residues" evidence="11">
    <location>
        <begin position="191"/>
        <end position="200"/>
    </location>
</feature>
<feature type="domain" description="(+)RNA virus helicase C-terminal" evidence="12">
    <location>
        <begin position="316"/>
        <end position="611"/>
    </location>
</feature>
<dbReference type="InterPro" id="IPR043502">
    <property type="entry name" value="DNA/RNA_pol_sf"/>
</dbReference>
<dbReference type="Gene3D" id="3.40.50.300">
    <property type="entry name" value="P-loop containing nucleotide triphosphate hydrolases"/>
    <property type="match status" value="1"/>
</dbReference>
<dbReference type="InterPro" id="IPR002588">
    <property type="entry name" value="Alphavirus-like_MT_dom"/>
</dbReference>
<feature type="compositionally biased region" description="Low complexity" evidence="11">
    <location>
        <begin position="210"/>
        <end position="225"/>
    </location>
</feature>
<dbReference type="InterPro" id="IPR027351">
    <property type="entry name" value="(+)RNA_virus_helicase_core_dom"/>
</dbReference>